<gene>
    <name evidence="1" type="ORF">DSCO28_52270</name>
</gene>
<dbReference type="AlphaFoldDB" id="A0A5K7ZX15"/>
<name>A0A5K7ZX15_9BACT</name>
<protein>
    <submittedName>
        <fullName evidence="1">Uncharacterized protein</fullName>
    </submittedName>
</protein>
<evidence type="ECO:0000313" key="2">
    <source>
        <dbReference type="Proteomes" id="UP000425960"/>
    </source>
</evidence>
<evidence type="ECO:0000313" key="1">
    <source>
        <dbReference type="EMBL" id="BBO84661.1"/>
    </source>
</evidence>
<proteinExistence type="predicted"/>
<dbReference type="EMBL" id="AP021876">
    <property type="protein sequence ID" value="BBO84661.1"/>
    <property type="molecule type" value="Genomic_DNA"/>
</dbReference>
<reference evidence="1 2" key="1">
    <citation type="submission" date="2019-11" db="EMBL/GenBank/DDBJ databases">
        <title>Comparative genomics of hydrocarbon-degrading Desulfosarcina strains.</title>
        <authorList>
            <person name="Watanabe M."/>
            <person name="Kojima H."/>
            <person name="Fukui M."/>
        </authorList>
    </citation>
    <scope>NUCLEOTIDE SEQUENCE [LARGE SCALE GENOMIC DNA]</scope>
    <source>
        <strain evidence="1 2">28bB2T</strain>
    </source>
</reference>
<sequence length="64" mass="7292">MAAIKDVDRLNDVAGVASSYEPKHGCLWITKWVVCRLSFSFQAKRLSAYYRRCGQLLRDGVLTQ</sequence>
<dbReference type="KEGG" id="dov:DSCO28_52270"/>
<accession>A0A5K7ZX15</accession>
<organism evidence="1 2">
    <name type="scientific">Desulfosarcina ovata subsp. sediminis</name>
    <dbReference type="NCBI Taxonomy" id="885957"/>
    <lineage>
        <taxon>Bacteria</taxon>
        <taxon>Pseudomonadati</taxon>
        <taxon>Thermodesulfobacteriota</taxon>
        <taxon>Desulfobacteria</taxon>
        <taxon>Desulfobacterales</taxon>
        <taxon>Desulfosarcinaceae</taxon>
        <taxon>Desulfosarcina</taxon>
    </lineage>
</organism>
<dbReference type="Proteomes" id="UP000425960">
    <property type="component" value="Chromosome"/>
</dbReference>